<dbReference type="Gramene" id="OE9A115375T1">
    <property type="protein sequence ID" value="OE9A115375C1"/>
    <property type="gene ID" value="OE9A115375"/>
</dbReference>
<dbReference type="AlphaFoldDB" id="A0A8S0P8P6"/>
<sequence>MGMAAGLKRDAFVILRINGEELLEFLKSPTFESDTLSIFSEIGLPGGSLQDNIMEAFVKLTVDQGMPPATDPWVVSNIVKPALQSLGDVSGQPVSQATFLVEFKRAIESMAQHLKEKPAIVAHSQNTFDGSGIKKLLSNKFELHKIMNSAIESVPKGQNGEISKEYFHGALEILASSAGLPPFGTQDKMDNIRAEALKTFEVNDQKMVSEEEFKKLLTQVLKTIMQLLEANPISVSVNSIVHEPHASSSTPSSP</sequence>
<dbReference type="EMBL" id="CACTIH010000017">
    <property type="protein sequence ID" value="CAA2934652.1"/>
    <property type="molecule type" value="Genomic_DNA"/>
</dbReference>
<dbReference type="PANTHER" id="PTHR34574">
    <property type="entry name" value="CALCIUM-BINDING EF-HAND FAMILY PROTEIN-RELATED"/>
    <property type="match status" value="1"/>
</dbReference>
<reference evidence="1 2" key="1">
    <citation type="submission" date="2019-12" db="EMBL/GenBank/DDBJ databases">
        <authorList>
            <person name="Alioto T."/>
            <person name="Alioto T."/>
            <person name="Gomez Garrido J."/>
        </authorList>
    </citation>
    <scope>NUCLEOTIDE SEQUENCE [LARGE SCALE GENOMIC DNA]</scope>
</reference>
<comment type="caution">
    <text evidence="1">The sequence shown here is derived from an EMBL/GenBank/DDBJ whole genome shotgun (WGS) entry which is preliminary data.</text>
</comment>
<evidence type="ECO:0000313" key="2">
    <source>
        <dbReference type="Proteomes" id="UP000594638"/>
    </source>
</evidence>
<protein>
    <submittedName>
        <fullName evidence="1">2 calcium sensor</fullName>
    </submittedName>
</protein>
<dbReference type="Proteomes" id="UP000594638">
    <property type="component" value="Unassembled WGS sequence"/>
</dbReference>
<gene>
    <name evidence="1" type="ORF">OLEA9_A115375</name>
</gene>
<evidence type="ECO:0000313" key="1">
    <source>
        <dbReference type="EMBL" id="CAA2934652.1"/>
    </source>
</evidence>
<dbReference type="OrthoDB" id="1881481at2759"/>
<proteinExistence type="predicted"/>
<dbReference type="PANTHER" id="PTHR34574:SF13">
    <property type="entry name" value="EF-HAND DOMAIN-CONTAINING PROTEIN"/>
    <property type="match status" value="1"/>
</dbReference>
<accession>A0A8S0P8P6</accession>
<keyword evidence="2" id="KW-1185">Reference proteome</keyword>
<organism evidence="1 2">
    <name type="scientific">Olea europaea subsp. europaea</name>
    <dbReference type="NCBI Taxonomy" id="158383"/>
    <lineage>
        <taxon>Eukaryota</taxon>
        <taxon>Viridiplantae</taxon>
        <taxon>Streptophyta</taxon>
        <taxon>Embryophyta</taxon>
        <taxon>Tracheophyta</taxon>
        <taxon>Spermatophyta</taxon>
        <taxon>Magnoliopsida</taxon>
        <taxon>eudicotyledons</taxon>
        <taxon>Gunneridae</taxon>
        <taxon>Pentapetalae</taxon>
        <taxon>asterids</taxon>
        <taxon>lamiids</taxon>
        <taxon>Lamiales</taxon>
        <taxon>Oleaceae</taxon>
        <taxon>Oleeae</taxon>
        <taxon>Olea</taxon>
    </lineage>
</organism>
<name>A0A8S0P8P6_OLEEU</name>